<dbReference type="EMBL" id="JAKRKC020000002">
    <property type="protein sequence ID" value="MCK2218215.1"/>
    <property type="molecule type" value="Genomic_DNA"/>
</dbReference>
<feature type="region of interest" description="Disordered" evidence="1">
    <location>
        <begin position="1"/>
        <end position="39"/>
    </location>
</feature>
<organism evidence="2 3">
    <name type="scientific">Actinomadura luzonensis</name>
    <dbReference type="NCBI Taxonomy" id="2805427"/>
    <lineage>
        <taxon>Bacteria</taxon>
        <taxon>Bacillati</taxon>
        <taxon>Actinomycetota</taxon>
        <taxon>Actinomycetes</taxon>
        <taxon>Streptosporangiales</taxon>
        <taxon>Thermomonosporaceae</taxon>
        <taxon>Actinomadura</taxon>
    </lineage>
</organism>
<protein>
    <submittedName>
        <fullName evidence="2">Uncharacterized protein</fullName>
    </submittedName>
</protein>
<evidence type="ECO:0000313" key="2">
    <source>
        <dbReference type="EMBL" id="MCK2218215.1"/>
    </source>
</evidence>
<dbReference type="Proteomes" id="UP001317259">
    <property type="component" value="Unassembled WGS sequence"/>
</dbReference>
<name>A0ABT0G0X6_9ACTN</name>
<reference evidence="2 3" key="1">
    <citation type="submission" date="2022-04" db="EMBL/GenBank/DDBJ databases">
        <title>Genome draft of Actinomadura sp. ATCC 31491.</title>
        <authorList>
            <person name="Shi X."/>
            <person name="Du Y."/>
        </authorList>
    </citation>
    <scope>NUCLEOTIDE SEQUENCE [LARGE SCALE GENOMIC DNA]</scope>
    <source>
        <strain evidence="2 3">ATCC 31491</strain>
    </source>
</reference>
<accession>A0ABT0G0X6</accession>
<evidence type="ECO:0000313" key="3">
    <source>
        <dbReference type="Proteomes" id="UP001317259"/>
    </source>
</evidence>
<proteinExistence type="predicted"/>
<keyword evidence="3" id="KW-1185">Reference proteome</keyword>
<gene>
    <name evidence="2" type="ORF">MF672_031150</name>
</gene>
<evidence type="ECO:0000256" key="1">
    <source>
        <dbReference type="SAM" id="MobiDB-lite"/>
    </source>
</evidence>
<comment type="caution">
    <text evidence="2">The sequence shown here is derived from an EMBL/GenBank/DDBJ whole genome shotgun (WGS) entry which is preliminary data.</text>
</comment>
<sequence>MTRHDRRSFRLDRLAQPRNTGAPFLPRPRTPSSCSFTHPPDTFAGWSANGARSNRPTPDHAPVPCRAAPAGGSACPVCAQVTGTGCRRCGGCRRRK</sequence>